<protein>
    <submittedName>
        <fullName evidence="1">Uncharacterized protein</fullName>
    </submittedName>
</protein>
<reference evidence="1" key="1">
    <citation type="submission" date="2023-03" db="EMBL/GenBank/DDBJ databases">
        <title>Actinoallomurus iriomotensis NBRC 103681.</title>
        <authorList>
            <person name="Ichikawa N."/>
            <person name="Sato H."/>
            <person name="Tonouchi N."/>
        </authorList>
    </citation>
    <scope>NUCLEOTIDE SEQUENCE</scope>
    <source>
        <strain evidence="1">NBRC 103681</strain>
    </source>
</reference>
<dbReference type="EMBL" id="BSTJ01000023">
    <property type="protein sequence ID" value="GLY81869.1"/>
    <property type="molecule type" value="Genomic_DNA"/>
</dbReference>
<dbReference type="AlphaFoldDB" id="A0A9W6RUM9"/>
<evidence type="ECO:0000313" key="2">
    <source>
        <dbReference type="Proteomes" id="UP001165135"/>
    </source>
</evidence>
<dbReference type="RefSeq" id="WP_285636904.1">
    <property type="nucleotide sequence ID" value="NZ_BSTJ01000023.1"/>
</dbReference>
<gene>
    <name evidence="1" type="ORF">Airi01_101360</name>
</gene>
<proteinExistence type="predicted"/>
<organism evidence="1 2">
    <name type="scientific">Actinoallomurus iriomotensis</name>
    <dbReference type="NCBI Taxonomy" id="478107"/>
    <lineage>
        <taxon>Bacteria</taxon>
        <taxon>Bacillati</taxon>
        <taxon>Actinomycetota</taxon>
        <taxon>Actinomycetes</taxon>
        <taxon>Streptosporangiales</taxon>
        <taxon>Thermomonosporaceae</taxon>
        <taxon>Actinoallomurus</taxon>
    </lineage>
</organism>
<name>A0A9W6RUM9_9ACTN</name>
<sequence length="126" mass="13923">MTTKNDSTASPPAKVVNLDDIAGLVDADRTFTAEIDRLTEAHKARVAEIEEARDGIREQIQRRMADATEGHIAGRPVIRWAKKKPGSHLDQKALKRDHPEIVAKYTVPSSAARPYVLLDLEDGDRG</sequence>
<accession>A0A9W6RUM9</accession>
<dbReference type="Proteomes" id="UP001165135">
    <property type="component" value="Unassembled WGS sequence"/>
</dbReference>
<comment type="caution">
    <text evidence="1">The sequence shown here is derived from an EMBL/GenBank/DDBJ whole genome shotgun (WGS) entry which is preliminary data.</text>
</comment>
<evidence type="ECO:0000313" key="1">
    <source>
        <dbReference type="EMBL" id="GLY81869.1"/>
    </source>
</evidence>